<feature type="compositionally biased region" description="Low complexity" evidence="1">
    <location>
        <begin position="138"/>
        <end position="158"/>
    </location>
</feature>
<reference evidence="4 5" key="1">
    <citation type="journal article" date="2019" name="Int. J. Syst. Evol. Microbiol.">
        <title>The Global Catalogue of Microorganisms (GCM) 10K type strain sequencing project: providing services to taxonomists for standard genome sequencing and annotation.</title>
        <authorList>
            <consortium name="The Broad Institute Genomics Platform"/>
            <consortium name="The Broad Institute Genome Sequencing Center for Infectious Disease"/>
            <person name="Wu L."/>
            <person name="Ma J."/>
        </authorList>
    </citation>
    <scope>NUCLEOTIDE SEQUENCE [LARGE SCALE GENOMIC DNA]</scope>
    <source>
        <strain evidence="4 5">JCM 6833</strain>
    </source>
</reference>
<dbReference type="Proteomes" id="UP001501509">
    <property type="component" value="Unassembled WGS sequence"/>
</dbReference>
<proteinExistence type="predicted"/>
<sequence length="271" mass="26350">MSKLFLILHVLAAILAIGPVAVAASMFPPALRSAQADPASLPALRNLHRICRVYAVFGIAVPVFGFTTASSMGVLGDTWLIISIVLTAAAAAVLALLILPRQNAALAAVEGAPPAVNAESAPPARQTEGAPLATRAVGAPPAGQAEGAPPAGQAEDAPPAVNAEGALHAVNAEGAPAAVNAEGAPAAVNAEGAPAAVNAEGALPAGQAEGALPAGQAEGALPAGQAEGAPADGTDIAPVAARLAMFTGVFNVLWAVVTILMIVRPGSTTGA</sequence>
<evidence type="ECO:0000256" key="1">
    <source>
        <dbReference type="SAM" id="MobiDB-lite"/>
    </source>
</evidence>
<feature type="transmembrane region" description="Helical" evidence="2">
    <location>
        <begin position="243"/>
        <end position="263"/>
    </location>
</feature>
<keyword evidence="2" id="KW-0472">Membrane</keyword>
<feature type="transmembrane region" description="Helical" evidence="2">
    <location>
        <begin position="47"/>
        <end position="67"/>
    </location>
</feature>
<name>A0ABN3P8X5_9ACTN</name>
<feature type="chain" id="PRO_5047277204" description="Integral membrane protein" evidence="3">
    <location>
        <begin position="24"/>
        <end position="271"/>
    </location>
</feature>
<evidence type="ECO:0008006" key="6">
    <source>
        <dbReference type="Google" id="ProtNLM"/>
    </source>
</evidence>
<organism evidence="4 5">
    <name type="scientific">Actinomadura fulvescens</name>
    <dbReference type="NCBI Taxonomy" id="46160"/>
    <lineage>
        <taxon>Bacteria</taxon>
        <taxon>Bacillati</taxon>
        <taxon>Actinomycetota</taxon>
        <taxon>Actinomycetes</taxon>
        <taxon>Streptosporangiales</taxon>
        <taxon>Thermomonosporaceae</taxon>
        <taxon>Actinomadura</taxon>
    </lineage>
</organism>
<keyword evidence="3" id="KW-0732">Signal</keyword>
<evidence type="ECO:0000313" key="4">
    <source>
        <dbReference type="EMBL" id="GAA2574552.1"/>
    </source>
</evidence>
<keyword evidence="2" id="KW-0812">Transmembrane</keyword>
<dbReference type="EMBL" id="BAAATD010000001">
    <property type="protein sequence ID" value="GAA2574552.1"/>
    <property type="molecule type" value="Genomic_DNA"/>
</dbReference>
<comment type="caution">
    <text evidence="4">The sequence shown here is derived from an EMBL/GenBank/DDBJ whole genome shotgun (WGS) entry which is preliminary data.</text>
</comment>
<protein>
    <recommendedName>
        <fullName evidence="6">Integral membrane protein</fullName>
    </recommendedName>
</protein>
<keyword evidence="5" id="KW-1185">Reference proteome</keyword>
<dbReference type="RefSeq" id="WP_344536933.1">
    <property type="nucleotide sequence ID" value="NZ_BAAATD010000001.1"/>
</dbReference>
<accession>A0ABN3P8X5</accession>
<evidence type="ECO:0000313" key="5">
    <source>
        <dbReference type="Proteomes" id="UP001501509"/>
    </source>
</evidence>
<feature type="region of interest" description="Disordered" evidence="1">
    <location>
        <begin position="135"/>
        <end position="158"/>
    </location>
</feature>
<evidence type="ECO:0000256" key="2">
    <source>
        <dbReference type="SAM" id="Phobius"/>
    </source>
</evidence>
<gene>
    <name evidence="4" type="ORF">GCM10010411_03120</name>
</gene>
<feature type="signal peptide" evidence="3">
    <location>
        <begin position="1"/>
        <end position="23"/>
    </location>
</feature>
<evidence type="ECO:0000256" key="3">
    <source>
        <dbReference type="SAM" id="SignalP"/>
    </source>
</evidence>
<feature type="transmembrane region" description="Helical" evidence="2">
    <location>
        <begin position="79"/>
        <end position="99"/>
    </location>
</feature>
<keyword evidence="2" id="KW-1133">Transmembrane helix</keyword>